<feature type="compositionally biased region" description="Polar residues" evidence="1">
    <location>
        <begin position="711"/>
        <end position="727"/>
    </location>
</feature>
<proteinExistence type="predicted"/>
<feature type="region of interest" description="Disordered" evidence="1">
    <location>
        <begin position="1"/>
        <end position="24"/>
    </location>
</feature>
<feature type="region of interest" description="Disordered" evidence="1">
    <location>
        <begin position="543"/>
        <end position="596"/>
    </location>
</feature>
<dbReference type="OrthoDB" id="202825at2759"/>
<evidence type="ECO:0000256" key="1">
    <source>
        <dbReference type="SAM" id="MobiDB-lite"/>
    </source>
</evidence>
<dbReference type="EMBL" id="SUNJ01012976">
    <property type="protein sequence ID" value="TPP57613.1"/>
    <property type="molecule type" value="Genomic_DNA"/>
</dbReference>
<comment type="caution">
    <text evidence="2">The sequence shown here is derived from an EMBL/GenBank/DDBJ whole genome shotgun (WGS) entry which is preliminary data.</text>
</comment>
<feature type="compositionally biased region" description="Low complexity" evidence="1">
    <location>
        <begin position="1"/>
        <end position="13"/>
    </location>
</feature>
<keyword evidence="3" id="KW-1185">Reference proteome</keyword>
<feature type="compositionally biased region" description="Polar residues" evidence="1">
    <location>
        <begin position="673"/>
        <end position="685"/>
    </location>
</feature>
<dbReference type="Proteomes" id="UP000316759">
    <property type="component" value="Unassembled WGS sequence"/>
</dbReference>
<feature type="region of interest" description="Disordered" evidence="1">
    <location>
        <begin position="711"/>
        <end position="744"/>
    </location>
</feature>
<accession>A0A504Y9F4</accession>
<sequence>MSSPSPALRSMSSTPARKDDISRSLRVRQRIPSPFVYTSAVSPNVRENCHGGETIIHRVDEVKNASALIRPISLAALQKVTGLKPFDPGEFSSSRGIFSRRNSFSARQWSGEHDIKVSEKDNVENIKFSNRVKENIGVRGSQALIKPAHMVAHTVKDYPNLPGKSPISCGDNPFAYSPGSKKSGIYNQGASWNPKPELSRKGSCGSEANPYHMTLTRNMGSHYLQQQLKLLSRPKMLPNFDAKFIGQTQTSAAFYGPPKVDHGSYRNISAKDAPLFDPLTIGLQKPNVVMRKCKEPRKFHKLSNRKESTIFEPKLHFAEVHQINLQDKRSKNNSDNTMGGEYQLVDALVTSSPEKFEKFLYTVQPKRTRVHSSLDNQTNYAISVKNPTAQTVVLLRNQTNAYLRSAVSSRLLNYELTGENTDPITPRKLMAVPSLASLDDLNRTITVRTQTVRSSMTVSVQDQKPRPTENETVGSIQPRFNSIKPDAISSPHVYVCRPAKQTEMDSGNGTDEDEALTRNSGDSVKKAILYGSDENAGQYEDEVNEMEDDADGSDEASDSSGVIESDENPHGDEDPLPEDEASSTNEDTVTTISSSLTKSTAAQIVDGQLDAFLTGSETMPFDRKKLELVLQKQLAEQNASATVNTGNDTQTDVDQTFRGVQFYRTPLSANQTNRISPFTSRSTLRSPLVPTHGSSGLEGAETNEGCIQTSRECGHTTSNSHAMTDPSNSKKDTVTNRESLTQTTESDKGLIVSLEFKAGSNRIDDTLLSQSETGLCMDLVNRQSPGTMCTKETMRRTTRKYFVPRRGSGESTPHPALISSLFPKVPPVLRFVDEGCKCERNKFIFKKFHVELP</sequence>
<feature type="compositionally biased region" description="Acidic residues" evidence="1">
    <location>
        <begin position="543"/>
        <end position="557"/>
    </location>
</feature>
<gene>
    <name evidence="2" type="ORF">FGIG_01238</name>
</gene>
<organism evidence="2 3">
    <name type="scientific">Fasciola gigantica</name>
    <name type="common">Giant liver fluke</name>
    <dbReference type="NCBI Taxonomy" id="46835"/>
    <lineage>
        <taxon>Eukaryota</taxon>
        <taxon>Metazoa</taxon>
        <taxon>Spiralia</taxon>
        <taxon>Lophotrochozoa</taxon>
        <taxon>Platyhelminthes</taxon>
        <taxon>Trematoda</taxon>
        <taxon>Digenea</taxon>
        <taxon>Plagiorchiida</taxon>
        <taxon>Echinostomata</taxon>
        <taxon>Echinostomatoidea</taxon>
        <taxon>Fasciolidae</taxon>
        <taxon>Fasciola</taxon>
    </lineage>
</organism>
<evidence type="ECO:0000313" key="3">
    <source>
        <dbReference type="Proteomes" id="UP000316759"/>
    </source>
</evidence>
<dbReference type="AlphaFoldDB" id="A0A504Y9F4"/>
<evidence type="ECO:0000313" key="2">
    <source>
        <dbReference type="EMBL" id="TPP57613.1"/>
    </source>
</evidence>
<name>A0A504Y9F4_FASGI</name>
<reference evidence="2 3" key="1">
    <citation type="submission" date="2019-04" db="EMBL/GenBank/DDBJ databases">
        <title>Annotation for the trematode Fasciola gigantica.</title>
        <authorList>
            <person name="Choi Y.-J."/>
        </authorList>
    </citation>
    <scope>NUCLEOTIDE SEQUENCE [LARGE SCALE GENOMIC DNA]</scope>
    <source>
        <strain evidence="2">Uganda_cow_1</strain>
    </source>
</reference>
<feature type="region of interest" description="Disordered" evidence="1">
    <location>
        <begin position="673"/>
        <end position="699"/>
    </location>
</feature>
<feature type="compositionally biased region" description="Polar residues" evidence="1">
    <location>
        <begin position="582"/>
        <end position="596"/>
    </location>
</feature>
<protein>
    <submittedName>
        <fullName evidence="2">Uncharacterized protein</fullName>
    </submittedName>
</protein>